<keyword evidence="4" id="KW-1185">Reference proteome</keyword>
<evidence type="ECO:0000256" key="2">
    <source>
        <dbReference type="HAMAP-Rule" id="MF_01940"/>
    </source>
</evidence>
<dbReference type="SUPFAM" id="SSF55144">
    <property type="entry name" value="LigT-like"/>
    <property type="match status" value="1"/>
</dbReference>
<comment type="catalytic activity">
    <reaction evidence="2">
        <text>a 3'-end 2',3'-cyclophospho-ribonucleotide-RNA + H2O = a 3'-end 2'-phospho-ribonucleotide-RNA + H(+)</text>
        <dbReference type="Rhea" id="RHEA:11828"/>
        <dbReference type="Rhea" id="RHEA-COMP:10464"/>
        <dbReference type="Rhea" id="RHEA-COMP:17353"/>
        <dbReference type="ChEBI" id="CHEBI:15377"/>
        <dbReference type="ChEBI" id="CHEBI:15378"/>
        <dbReference type="ChEBI" id="CHEBI:83064"/>
        <dbReference type="ChEBI" id="CHEBI:173113"/>
        <dbReference type="EC" id="3.1.4.58"/>
    </reaction>
</comment>
<dbReference type="Pfam" id="PF13563">
    <property type="entry name" value="2_5_RNA_ligase2"/>
    <property type="match status" value="1"/>
</dbReference>
<gene>
    <name evidence="3" type="primary">thpR</name>
    <name evidence="3" type="ORF">K7472_08590</name>
</gene>
<sequence>MRLFVALVPPPEVLRGLDAAVRPLTDTLADTGDALRWTADADRHLTLAFLGEVDPGTLPALGERLDRAAHRHPPMTLRLAGAGRFGDRVLWAGVAGDTDALRHLAGSVTAAARRCGIAVEEGRAFRAHVTLARGRGRGGARGPGLRPHVAALAGYESETWTADRIELVHSVAPTPGVPGARPRYETAGTWALGR</sequence>
<evidence type="ECO:0000313" key="3">
    <source>
        <dbReference type="EMBL" id="MBY8884905.1"/>
    </source>
</evidence>
<dbReference type="InterPro" id="IPR009097">
    <property type="entry name" value="Cyclic_Pdiesterase"/>
</dbReference>
<dbReference type="PANTHER" id="PTHR35561">
    <property type="entry name" value="RNA 2',3'-CYCLIC PHOSPHODIESTERASE"/>
    <property type="match status" value="1"/>
</dbReference>
<comment type="caution">
    <text evidence="3">The sequence shown here is derived from an EMBL/GenBank/DDBJ whole genome shotgun (WGS) entry which is preliminary data.</text>
</comment>
<feature type="active site" description="Proton donor" evidence="2">
    <location>
        <position position="44"/>
    </location>
</feature>
<feature type="short sequence motif" description="HXTX 1" evidence="2">
    <location>
        <begin position="44"/>
        <end position="47"/>
    </location>
</feature>
<evidence type="ECO:0000313" key="4">
    <source>
        <dbReference type="Proteomes" id="UP001198565"/>
    </source>
</evidence>
<protein>
    <recommendedName>
        <fullName evidence="2">RNA 2',3'-cyclic phosphodiesterase</fullName>
        <shortName evidence="2">RNA 2',3'-CPDase</shortName>
        <ecNumber evidence="2">3.1.4.58</ecNumber>
    </recommendedName>
</protein>
<organism evidence="3 4">
    <name type="scientific">Streptantibioticus parmotrematis</name>
    <dbReference type="NCBI Taxonomy" id="2873249"/>
    <lineage>
        <taxon>Bacteria</taxon>
        <taxon>Bacillati</taxon>
        <taxon>Actinomycetota</taxon>
        <taxon>Actinomycetes</taxon>
        <taxon>Kitasatosporales</taxon>
        <taxon>Streptomycetaceae</taxon>
        <taxon>Streptantibioticus</taxon>
    </lineage>
</organism>
<feature type="active site" description="Proton acceptor" evidence="2">
    <location>
        <position position="128"/>
    </location>
</feature>
<feature type="short sequence motif" description="HXTX 2" evidence="2">
    <location>
        <begin position="128"/>
        <end position="131"/>
    </location>
</feature>
<dbReference type="EMBL" id="JAINVZ010000004">
    <property type="protein sequence ID" value="MBY8884905.1"/>
    <property type="molecule type" value="Genomic_DNA"/>
</dbReference>
<dbReference type="Proteomes" id="UP001198565">
    <property type="component" value="Unassembled WGS sequence"/>
</dbReference>
<evidence type="ECO:0000256" key="1">
    <source>
        <dbReference type="ARBA" id="ARBA00022801"/>
    </source>
</evidence>
<proteinExistence type="inferred from homology"/>
<dbReference type="NCBIfam" id="TIGR02258">
    <property type="entry name" value="2_5_ligase"/>
    <property type="match status" value="1"/>
</dbReference>
<keyword evidence="1 2" id="KW-0378">Hydrolase</keyword>
<dbReference type="HAMAP" id="MF_01940">
    <property type="entry name" value="RNA_CPDase"/>
    <property type="match status" value="1"/>
</dbReference>
<dbReference type="RefSeq" id="WP_222975759.1">
    <property type="nucleotide sequence ID" value="NZ_JAINVZ010000004.1"/>
</dbReference>
<accession>A0ABS7QP20</accession>
<dbReference type="Gene3D" id="3.90.1140.10">
    <property type="entry name" value="Cyclic phosphodiesterase"/>
    <property type="match status" value="1"/>
</dbReference>
<dbReference type="InterPro" id="IPR004175">
    <property type="entry name" value="RNA_CPDase"/>
</dbReference>
<dbReference type="EC" id="3.1.4.58" evidence="2"/>
<name>A0ABS7QP20_9ACTN</name>
<comment type="similarity">
    <text evidence="2">Belongs to the 2H phosphoesterase superfamily. ThpR family.</text>
</comment>
<reference evidence="3 4" key="1">
    <citation type="submission" date="2021-08" db="EMBL/GenBank/DDBJ databases">
        <title>Streptomyces sp. PTM05 isolated from lichen.</title>
        <authorList>
            <person name="Somphong A."/>
            <person name="Phongsopitanun W."/>
            <person name="Tanasupawat S."/>
        </authorList>
    </citation>
    <scope>NUCLEOTIDE SEQUENCE [LARGE SCALE GENOMIC DNA]</scope>
    <source>
        <strain evidence="3 4">Ptm05</strain>
    </source>
</reference>
<comment type="function">
    <text evidence="2">Hydrolyzes RNA 2',3'-cyclic phosphodiester to an RNA 2'-phosphomonoester.</text>
</comment>
<dbReference type="PANTHER" id="PTHR35561:SF1">
    <property type="entry name" value="RNA 2',3'-CYCLIC PHOSPHODIESTERASE"/>
    <property type="match status" value="1"/>
</dbReference>